<dbReference type="Pfam" id="PF13920">
    <property type="entry name" value="zf-C3HC4_3"/>
    <property type="match status" value="1"/>
</dbReference>
<name>A0A0D2KUM9_HYPSF</name>
<sequence>MSDLGRGLPLLSGNPPYVPSETCRKCSKEFNILFARSRACNHCGYSYCHNCSDYQALMPRSGQDATTGYDAMSVCAYCIEFLTITAAGRNHLKALPLAKLKKYINAYNIKIDRAVEKDDLIDAILSARGPNGCLARANEDHYRKYSVPSKGQTRSRGLFSRTAGGQSSSAPPQPPPRPTRAPTQEFARPDLAPDDHAHPPPPPRSTRPQQQQQPQQQYTAPPYPPPPRPQQQYTAPPYPPPPRPHSAFPQTSPHNPPPQFHTPPPPRQTPSGGYYQQPQAPPMSMPHPAPPHGYYPQAQPPPPPMPSAYSRSQGPPPQNYHTRPTPAAAPPPPPSQPRPRAPSTAPPPTLAQLLTMDADAISALSIGALKAVLFTNHVNAGQILEKSDLVAKVRALVEDEKMERARQRAAEEREQLELMRREQERQEEVRERALAAERERERERSAAESMQDGSDGAAESHVGVEPGENAPEPHDHEARAPTPPRAVPEAPKAQGSATTLERTGLCVVCQDEEANIAIVDCGHMAMCRGCSDLIMASSRECPLCRTRIVTEARLLRIFRA</sequence>
<feature type="region of interest" description="Disordered" evidence="5">
    <location>
        <begin position="144"/>
        <end position="349"/>
    </location>
</feature>
<keyword evidence="3" id="KW-0862">Zinc</keyword>
<dbReference type="InterPro" id="IPR051728">
    <property type="entry name" value="RING-FYVE_E3_ubiquitin-ligase"/>
</dbReference>
<evidence type="ECO:0000256" key="1">
    <source>
        <dbReference type="ARBA" id="ARBA00022723"/>
    </source>
</evidence>
<feature type="compositionally biased region" description="Pro residues" evidence="5">
    <location>
        <begin position="327"/>
        <end position="349"/>
    </location>
</feature>
<dbReference type="SMART" id="SM00184">
    <property type="entry name" value="RING"/>
    <property type="match status" value="2"/>
</dbReference>
<dbReference type="PROSITE" id="PS50178">
    <property type="entry name" value="ZF_FYVE"/>
    <property type="match status" value="1"/>
</dbReference>
<dbReference type="InterPro" id="IPR011011">
    <property type="entry name" value="Znf_FYVE_PHD"/>
</dbReference>
<feature type="compositionally biased region" description="Pro residues" evidence="5">
    <location>
        <begin position="254"/>
        <end position="268"/>
    </location>
</feature>
<feature type="region of interest" description="Disordered" evidence="5">
    <location>
        <begin position="419"/>
        <end position="497"/>
    </location>
</feature>
<dbReference type="PANTHER" id="PTHR14879">
    <property type="entry name" value="CASPASE REGULATOR, RING FINGER DOMAIN-CONTAINING"/>
    <property type="match status" value="1"/>
</dbReference>
<dbReference type="PROSITE" id="PS50089">
    <property type="entry name" value="ZF_RING_2"/>
    <property type="match status" value="1"/>
</dbReference>
<keyword evidence="9" id="KW-1185">Reference proteome</keyword>
<dbReference type="InterPro" id="IPR000306">
    <property type="entry name" value="Znf_FYVE"/>
</dbReference>
<feature type="compositionally biased region" description="Low complexity" evidence="5">
    <location>
        <begin position="206"/>
        <end position="220"/>
    </location>
</feature>
<dbReference type="InterPro" id="IPR017455">
    <property type="entry name" value="Znf_FYVE-rel"/>
</dbReference>
<dbReference type="PANTHER" id="PTHR14879:SF5">
    <property type="entry name" value="RING-TYPE DOMAIN-CONTAINING PROTEIN"/>
    <property type="match status" value="1"/>
</dbReference>
<dbReference type="AlphaFoldDB" id="A0A0D2KUM9"/>
<reference evidence="9" key="1">
    <citation type="submission" date="2014-04" db="EMBL/GenBank/DDBJ databases">
        <title>Evolutionary Origins and Diversification of the Mycorrhizal Mutualists.</title>
        <authorList>
            <consortium name="DOE Joint Genome Institute"/>
            <consortium name="Mycorrhizal Genomics Consortium"/>
            <person name="Kohler A."/>
            <person name="Kuo A."/>
            <person name="Nagy L.G."/>
            <person name="Floudas D."/>
            <person name="Copeland A."/>
            <person name="Barry K.W."/>
            <person name="Cichocki N."/>
            <person name="Veneault-Fourrey C."/>
            <person name="LaButti K."/>
            <person name="Lindquist E.A."/>
            <person name="Lipzen A."/>
            <person name="Lundell T."/>
            <person name="Morin E."/>
            <person name="Murat C."/>
            <person name="Riley R."/>
            <person name="Ohm R."/>
            <person name="Sun H."/>
            <person name="Tunlid A."/>
            <person name="Henrissat B."/>
            <person name="Grigoriev I.V."/>
            <person name="Hibbett D.S."/>
            <person name="Martin F."/>
        </authorList>
    </citation>
    <scope>NUCLEOTIDE SEQUENCE [LARGE SCALE GENOMIC DNA]</scope>
    <source>
        <strain evidence="9">FD-334 SS-4</strain>
    </source>
</reference>
<keyword evidence="1" id="KW-0479">Metal-binding</keyword>
<dbReference type="SUPFAM" id="SSF57850">
    <property type="entry name" value="RING/U-box"/>
    <property type="match status" value="1"/>
</dbReference>
<dbReference type="SUPFAM" id="SSF57903">
    <property type="entry name" value="FYVE/PHD zinc finger"/>
    <property type="match status" value="1"/>
</dbReference>
<evidence type="ECO:0000313" key="8">
    <source>
        <dbReference type="EMBL" id="KJA18392.1"/>
    </source>
</evidence>
<gene>
    <name evidence="8" type="ORF">HYPSUDRAFT_69910</name>
</gene>
<dbReference type="SMART" id="SM00064">
    <property type="entry name" value="FYVE"/>
    <property type="match status" value="1"/>
</dbReference>
<dbReference type="OMA" id="FTRARRC"/>
<evidence type="ECO:0000259" key="6">
    <source>
        <dbReference type="PROSITE" id="PS50089"/>
    </source>
</evidence>
<feature type="domain" description="RING-type" evidence="6">
    <location>
        <begin position="506"/>
        <end position="545"/>
    </location>
</feature>
<evidence type="ECO:0000256" key="4">
    <source>
        <dbReference type="PROSITE-ProRule" id="PRU00175"/>
    </source>
</evidence>
<accession>A0A0D2KUM9</accession>
<dbReference type="GO" id="GO:0008270">
    <property type="term" value="F:zinc ion binding"/>
    <property type="evidence" value="ECO:0007669"/>
    <property type="project" value="UniProtKB-KW"/>
</dbReference>
<dbReference type="Pfam" id="PF01363">
    <property type="entry name" value="FYVE"/>
    <property type="match status" value="1"/>
</dbReference>
<keyword evidence="2 4" id="KW-0863">Zinc-finger</keyword>
<evidence type="ECO:0008006" key="10">
    <source>
        <dbReference type="Google" id="ProtNLM"/>
    </source>
</evidence>
<dbReference type="InterPro" id="IPR001841">
    <property type="entry name" value="Znf_RING"/>
</dbReference>
<organism evidence="8 9">
    <name type="scientific">Hypholoma sublateritium (strain FD-334 SS-4)</name>
    <dbReference type="NCBI Taxonomy" id="945553"/>
    <lineage>
        <taxon>Eukaryota</taxon>
        <taxon>Fungi</taxon>
        <taxon>Dikarya</taxon>
        <taxon>Basidiomycota</taxon>
        <taxon>Agaricomycotina</taxon>
        <taxon>Agaricomycetes</taxon>
        <taxon>Agaricomycetidae</taxon>
        <taxon>Agaricales</taxon>
        <taxon>Agaricineae</taxon>
        <taxon>Strophariaceae</taxon>
        <taxon>Hypholoma</taxon>
    </lineage>
</organism>
<dbReference type="EMBL" id="KN817589">
    <property type="protein sequence ID" value="KJA18392.1"/>
    <property type="molecule type" value="Genomic_DNA"/>
</dbReference>
<dbReference type="Gene3D" id="3.30.40.10">
    <property type="entry name" value="Zinc/RING finger domain, C3HC4 (zinc finger)"/>
    <property type="match status" value="2"/>
</dbReference>
<protein>
    <recommendedName>
        <fullName evidence="10">RING-type domain-containing protein</fullName>
    </recommendedName>
</protein>
<evidence type="ECO:0000256" key="3">
    <source>
        <dbReference type="ARBA" id="ARBA00022833"/>
    </source>
</evidence>
<feature type="compositionally biased region" description="Basic and acidic residues" evidence="5">
    <location>
        <begin position="187"/>
        <end position="198"/>
    </location>
</feature>
<dbReference type="OrthoDB" id="3045089at2759"/>
<dbReference type="Proteomes" id="UP000054270">
    <property type="component" value="Unassembled WGS sequence"/>
</dbReference>
<feature type="compositionally biased region" description="Pro residues" evidence="5">
    <location>
        <begin position="279"/>
        <end position="306"/>
    </location>
</feature>
<feature type="compositionally biased region" description="Basic and acidic residues" evidence="5">
    <location>
        <begin position="419"/>
        <end position="446"/>
    </location>
</feature>
<evidence type="ECO:0000313" key="9">
    <source>
        <dbReference type="Proteomes" id="UP000054270"/>
    </source>
</evidence>
<dbReference type="InterPro" id="IPR013083">
    <property type="entry name" value="Znf_RING/FYVE/PHD"/>
</dbReference>
<feature type="domain" description="FYVE-type" evidence="7">
    <location>
        <begin position="17"/>
        <end position="83"/>
    </location>
</feature>
<proteinExistence type="predicted"/>
<dbReference type="STRING" id="945553.A0A0D2KUM9"/>
<evidence type="ECO:0000256" key="2">
    <source>
        <dbReference type="ARBA" id="ARBA00022771"/>
    </source>
</evidence>
<evidence type="ECO:0000259" key="7">
    <source>
        <dbReference type="PROSITE" id="PS50178"/>
    </source>
</evidence>
<evidence type="ECO:0000256" key="5">
    <source>
        <dbReference type="SAM" id="MobiDB-lite"/>
    </source>
</evidence>